<proteinExistence type="predicted"/>
<protein>
    <submittedName>
        <fullName evidence="1">Uncharacterized protein</fullName>
    </submittedName>
</protein>
<dbReference type="VEuPathDB" id="FungiDB:FFUJ_02002"/>
<accession>S0DHP1</accession>
<dbReference type="HOGENOM" id="CLU_073371_0_0_1"/>
<gene>
    <name evidence="1" type="ORF">FFUJ_02002</name>
</gene>
<dbReference type="RefSeq" id="XP_023423601.1">
    <property type="nucleotide sequence ID" value="XM_023581227.1"/>
</dbReference>
<dbReference type="AlphaFoldDB" id="S0DHP1"/>
<keyword evidence="2" id="KW-1185">Reference proteome</keyword>
<name>S0DHP1_GIBF5</name>
<dbReference type="EMBL" id="HF679023">
    <property type="protein sequence ID" value="CCT61520.1"/>
    <property type="molecule type" value="Genomic_DNA"/>
</dbReference>
<sequence>MDQDQRNRIENALLRYRKAVLEHNLSLLRILIEEVEAQPAPTGYRDSAAQHLRVEAIREQVVVPDSIKSTSEILDERFRDALISEGCLDGVSHGAVDLAGRREYFAGVQANIARKGVEVSEFPPADLEFLCSLVRGVTGPGLPFHREVSQFHFVTPLEFEEMEEMMKSVCIPIRDETGEEEYNSLTSIWEDWEISIAFKIGGGPRSWGGTYALYCRNDDHEQWKWRYGVHDEEWYSDVYESVEDYLEFYTHFREQTEEELREDIPSLEAMRIAQRYWLAIGSYRRTVSPERTLNRPMFSVFVNMVFHGVRYLIRSTLLPDHAVTPKEA</sequence>
<evidence type="ECO:0000313" key="2">
    <source>
        <dbReference type="Proteomes" id="UP000016800"/>
    </source>
</evidence>
<reference evidence="2" key="1">
    <citation type="journal article" date="2013" name="PLoS Pathog.">
        <title>Deciphering the cryptic genome: genome-wide analyses of the rice pathogen Fusarium fujikuroi reveal complex regulation of secondary metabolism and novel metabolites.</title>
        <authorList>
            <person name="Wiemann P."/>
            <person name="Sieber C.M."/>
            <person name="von Bargen K.W."/>
            <person name="Studt L."/>
            <person name="Niehaus E.M."/>
            <person name="Espino J.J."/>
            <person name="Huss K."/>
            <person name="Michielse C.B."/>
            <person name="Albermann S."/>
            <person name="Wagner D."/>
            <person name="Bergner S.V."/>
            <person name="Connolly L.R."/>
            <person name="Fischer A."/>
            <person name="Reuter G."/>
            <person name="Kleigrewe K."/>
            <person name="Bald T."/>
            <person name="Wingfield B.D."/>
            <person name="Ophir R."/>
            <person name="Freeman S."/>
            <person name="Hippler M."/>
            <person name="Smith K.M."/>
            <person name="Brown D.W."/>
            <person name="Proctor R.H."/>
            <person name="Munsterkotter M."/>
            <person name="Freitag M."/>
            <person name="Humpf H.U."/>
            <person name="Guldener U."/>
            <person name="Tudzynski B."/>
        </authorList>
    </citation>
    <scope>NUCLEOTIDE SEQUENCE [LARGE SCALE GENOMIC DNA]</scope>
    <source>
        <strain evidence="2">CBS 195.34 / IMI 58289 / NRRL A-6831</strain>
    </source>
</reference>
<organism evidence="1 2">
    <name type="scientific">Gibberella fujikuroi (strain CBS 195.34 / IMI 58289 / NRRL A-6831)</name>
    <name type="common">Bakanae and foot rot disease fungus</name>
    <name type="synonym">Fusarium fujikuroi</name>
    <dbReference type="NCBI Taxonomy" id="1279085"/>
    <lineage>
        <taxon>Eukaryota</taxon>
        <taxon>Fungi</taxon>
        <taxon>Dikarya</taxon>
        <taxon>Ascomycota</taxon>
        <taxon>Pezizomycotina</taxon>
        <taxon>Sordariomycetes</taxon>
        <taxon>Hypocreomycetidae</taxon>
        <taxon>Hypocreales</taxon>
        <taxon>Nectriaceae</taxon>
        <taxon>Fusarium</taxon>
        <taxon>Fusarium fujikuroi species complex</taxon>
    </lineage>
</organism>
<dbReference type="GeneID" id="35395485"/>
<evidence type="ECO:0000313" key="1">
    <source>
        <dbReference type="EMBL" id="CCT61520.1"/>
    </source>
</evidence>
<dbReference type="Proteomes" id="UP000016800">
    <property type="component" value="Chromosome I"/>
</dbReference>